<evidence type="ECO:0000259" key="2">
    <source>
        <dbReference type="Pfam" id="PF01464"/>
    </source>
</evidence>
<dbReference type="InterPro" id="IPR023346">
    <property type="entry name" value="Lysozyme-like_dom_sf"/>
</dbReference>
<dbReference type="Gene3D" id="1.10.530.10">
    <property type="match status" value="1"/>
</dbReference>
<dbReference type="InterPro" id="IPR008258">
    <property type="entry name" value="Transglycosylase_SLT_dom_1"/>
</dbReference>
<dbReference type="GO" id="GO:0000270">
    <property type="term" value="P:peptidoglycan metabolic process"/>
    <property type="evidence" value="ECO:0007669"/>
    <property type="project" value="InterPro"/>
</dbReference>
<protein>
    <submittedName>
        <fullName evidence="3">Lytic transglycosylase domain-containing protein</fullName>
    </submittedName>
</protein>
<evidence type="ECO:0000313" key="3">
    <source>
        <dbReference type="EMBL" id="MSS37342.1"/>
    </source>
</evidence>
<sequence length="304" mass="31204">MGLVTTAKGINEWSGSSLNGTKGTYKAGATGGNFQTALLNARQTVSVDMDSIFEEASSAYGVPVNLIKAVAKTESNFNPKAVSHAGAMGVMQLMPGTAKSLGVSDPFDPRQNIMGGTKYLRENLERFNGDVSLALAAYNAGPGSVTKYGGIPPYKETQNYVKKVTSYMGGDALSAGRRVYSGGSGYGGGMTYTGGSSLGKSLSFGLYGSGSSSQGIGLYGSGSSSQGSGLYGSERSSQGVGLYGGGSLYGMSSDSLSMAALGSISVDPDSNTVTMDKDSYVALVQMLRLQMMMDASREVGTITV</sequence>
<dbReference type="PROSITE" id="PS00922">
    <property type="entry name" value="TRANSGLYCOSYLASE"/>
    <property type="match status" value="1"/>
</dbReference>
<feature type="domain" description="Transglycosylase SLT" evidence="2">
    <location>
        <begin position="52"/>
        <end position="160"/>
    </location>
</feature>
<dbReference type="PANTHER" id="PTHR37423:SF2">
    <property type="entry name" value="MEMBRANE-BOUND LYTIC MUREIN TRANSGLYCOSYLASE C"/>
    <property type="match status" value="1"/>
</dbReference>
<dbReference type="Pfam" id="PF01464">
    <property type="entry name" value="SLT"/>
    <property type="match status" value="1"/>
</dbReference>
<keyword evidence="4" id="KW-1185">Reference proteome</keyword>
<name>A0A7X2TCY7_9CLOT</name>
<dbReference type="Proteomes" id="UP000429958">
    <property type="component" value="Unassembled WGS sequence"/>
</dbReference>
<dbReference type="PANTHER" id="PTHR37423">
    <property type="entry name" value="SOLUBLE LYTIC MUREIN TRANSGLYCOSYLASE-RELATED"/>
    <property type="match status" value="1"/>
</dbReference>
<reference evidence="3 4" key="1">
    <citation type="submission" date="2019-08" db="EMBL/GenBank/DDBJ databases">
        <title>In-depth cultivation of the pig gut microbiome towards novel bacterial diversity and tailored functional studies.</title>
        <authorList>
            <person name="Wylensek D."/>
            <person name="Hitch T.C.A."/>
            <person name="Clavel T."/>
        </authorList>
    </citation>
    <scope>NUCLEOTIDE SEQUENCE [LARGE SCALE GENOMIC DNA]</scope>
    <source>
        <strain evidence="3 4">WCA-389-WT-23D1</strain>
    </source>
</reference>
<dbReference type="AlphaFoldDB" id="A0A7X2TCY7"/>
<evidence type="ECO:0000313" key="4">
    <source>
        <dbReference type="Proteomes" id="UP000429958"/>
    </source>
</evidence>
<dbReference type="GO" id="GO:0016020">
    <property type="term" value="C:membrane"/>
    <property type="evidence" value="ECO:0007669"/>
    <property type="project" value="InterPro"/>
</dbReference>
<dbReference type="GO" id="GO:0008933">
    <property type="term" value="F:peptidoglycan lytic transglycosylase activity"/>
    <property type="evidence" value="ECO:0007669"/>
    <property type="project" value="InterPro"/>
</dbReference>
<gene>
    <name evidence="3" type="ORF">FYJ39_12340</name>
</gene>
<accession>A0A7X2TCY7</accession>
<dbReference type="SUPFAM" id="SSF53955">
    <property type="entry name" value="Lysozyme-like"/>
    <property type="match status" value="1"/>
</dbReference>
<comment type="caution">
    <text evidence="3">The sequence shown here is derived from an EMBL/GenBank/DDBJ whole genome shotgun (WGS) entry which is preliminary data.</text>
</comment>
<dbReference type="EMBL" id="VUMD01000010">
    <property type="protein sequence ID" value="MSS37342.1"/>
    <property type="molecule type" value="Genomic_DNA"/>
</dbReference>
<dbReference type="InterPro" id="IPR000189">
    <property type="entry name" value="Transglyc_AS"/>
</dbReference>
<dbReference type="CDD" id="cd00254">
    <property type="entry name" value="LT-like"/>
    <property type="match status" value="1"/>
</dbReference>
<dbReference type="RefSeq" id="WP_154472771.1">
    <property type="nucleotide sequence ID" value="NZ_DBEWUL010000125.1"/>
</dbReference>
<organism evidence="3 4">
    <name type="scientific">Clostridium porci</name>
    <dbReference type="NCBI Taxonomy" id="2605778"/>
    <lineage>
        <taxon>Bacteria</taxon>
        <taxon>Bacillati</taxon>
        <taxon>Bacillota</taxon>
        <taxon>Clostridia</taxon>
        <taxon>Eubacteriales</taxon>
        <taxon>Clostridiaceae</taxon>
        <taxon>Clostridium</taxon>
    </lineage>
</organism>
<comment type="similarity">
    <text evidence="1">Belongs to the transglycosylase Slt family.</text>
</comment>
<evidence type="ECO:0000256" key="1">
    <source>
        <dbReference type="ARBA" id="ARBA00007734"/>
    </source>
</evidence>
<proteinExistence type="inferred from homology"/>